<comment type="similarity">
    <text evidence="5">Belongs to the SAT4 family.</text>
</comment>
<keyword evidence="9" id="KW-1185">Reference proteome</keyword>
<evidence type="ECO:0000256" key="6">
    <source>
        <dbReference type="SAM" id="Phobius"/>
    </source>
</evidence>
<dbReference type="EMBL" id="AZGZ01000011">
    <property type="protein sequence ID" value="KZZ92310.1"/>
    <property type="molecule type" value="Genomic_DNA"/>
</dbReference>
<gene>
    <name evidence="8" type="ORF">AAP_02965</name>
</gene>
<evidence type="ECO:0000256" key="1">
    <source>
        <dbReference type="ARBA" id="ARBA00004141"/>
    </source>
</evidence>
<keyword evidence="3 6" id="KW-1133">Transmembrane helix</keyword>
<name>A0A166NTP6_9EURO</name>
<protein>
    <recommendedName>
        <fullName evidence="7">Rhodopsin domain-containing protein</fullName>
    </recommendedName>
</protein>
<evidence type="ECO:0000256" key="5">
    <source>
        <dbReference type="ARBA" id="ARBA00038359"/>
    </source>
</evidence>
<dbReference type="Proteomes" id="UP000242877">
    <property type="component" value="Unassembled WGS sequence"/>
</dbReference>
<feature type="transmembrane region" description="Helical" evidence="6">
    <location>
        <begin position="104"/>
        <end position="126"/>
    </location>
</feature>
<dbReference type="AlphaFoldDB" id="A0A166NTP6"/>
<feature type="transmembrane region" description="Helical" evidence="6">
    <location>
        <begin position="59"/>
        <end position="84"/>
    </location>
</feature>
<dbReference type="InterPro" id="IPR052337">
    <property type="entry name" value="SAT4-like"/>
</dbReference>
<sequence>MDQKDMAAGRPPQDPAYVNASRVNYVYAVYFTLWGVMVVVVLLRLYVRTWLLKRWGPDDFLMVAALLCSVVCTVAWMMMVRGGLGRHITTLSPDQYILYVKGTSINSLGLVIGLGFVKLSVAAFLLQIGRGQKRWVRLTSFMMVFISLYTITAVLTLVLQCVPTPAIWDPKSYPNARCYGIKSFLAAAYFNSCELYLAVTGVSLVACILTREYRHEYHN</sequence>
<evidence type="ECO:0000259" key="7">
    <source>
        <dbReference type="Pfam" id="PF20684"/>
    </source>
</evidence>
<evidence type="ECO:0000313" key="9">
    <source>
        <dbReference type="Proteomes" id="UP000242877"/>
    </source>
</evidence>
<reference evidence="8 9" key="1">
    <citation type="journal article" date="2016" name="Genome Biol. Evol.">
        <title>Divergent and convergent evolution of fungal pathogenicity.</title>
        <authorList>
            <person name="Shang Y."/>
            <person name="Xiao G."/>
            <person name="Zheng P."/>
            <person name="Cen K."/>
            <person name="Zhan S."/>
            <person name="Wang C."/>
        </authorList>
    </citation>
    <scope>NUCLEOTIDE SEQUENCE [LARGE SCALE GENOMIC DNA]</scope>
    <source>
        <strain evidence="8 9">ARSEF 7405</strain>
    </source>
</reference>
<dbReference type="Pfam" id="PF20684">
    <property type="entry name" value="Fung_rhodopsin"/>
    <property type="match status" value="1"/>
</dbReference>
<evidence type="ECO:0000256" key="2">
    <source>
        <dbReference type="ARBA" id="ARBA00022692"/>
    </source>
</evidence>
<keyword evidence="4 6" id="KW-0472">Membrane</keyword>
<dbReference type="GO" id="GO:0016020">
    <property type="term" value="C:membrane"/>
    <property type="evidence" value="ECO:0007669"/>
    <property type="project" value="UniProtKB-SubCell"/>
</dbReference>
<keyword evidence="2 6" id="KW-0812">Transmembrane</keyword>
<organism evidence="8 9">
    <name type="scientific">Ascosphaera apis ARSEF 7405</name>
    <dbReference type="NCBI Taxonomy" id="392613"/>
    <lineage>
        <taxon>Eukaryota</taxon>
        <taxon>Fungi</taxon>
        <taxon>Dikarya</taxon>
        <taxon>Ascomycota</taxon>
        <taxon>Pezizomycotina</taxon>
        <taxon>Eurotiomycetes</taxon>
        <taxon>Eurotiomycetidae</taxon>
        <taxon>Onygenales</taxon>
        <taxon>Ascosphaeraceae</taxon>
        <taxon>Ascosphaera</taxon>
    </lineage>
</organism>
<feature type="transmembrane region" description="Helical" evidence="6">
    <location>
        <begin position="25"/>
        <end position="47"/>
    </location>
</feature>
<dbReference type="PANTHER" id="PTHR33048:SF167">
    <property type="entry name" value="INTEGRAL MEMBRANE PROTEIN"/>
    <property type="match status" value="1"/>
</dbReference>
<dbReference type="OrthoDB" id="444631at2759"/>
<evidence type="ECO:0000256" key="4">
    <source>
        <dbReference type="ARBA" id="ARBA00023136"/>
    </source>
</evidence>
<dbReference type="InterPro" id="IPR049326">
    <property type="entry name" value="Rhodopsin_dom_fungi"/>
</dbReference>
<dbReference type="PANTHER" id="PTHR33048">
    <property type="entry name" value="PTH11-LIKE INTEGRAL MEMBRANE PROTEIN (AFU_ORTHOLOGUE AFUA_5G11245)"/>
    <property type="match status" value="1"/>
</dbReference>
<proteinExistence type="inferred from homology"/>
<accession>A0A166NTP6</accession>
<feature type="domain" description="Rhodopsin" evidence="7">
    <location>
        <begin position="43"/>
        <end position="191"/>
    </location>
</feature>
<feature type="transmembrane region" description="Helical" evidence="6">
    <location>
        <begin position="188"/>
        <end position="209"/>
    </location>
</feature>
<evidence type="ECO:0000313" key="8">
    <source>
        <dbReference type="EMBL" id="KZZ92310.1"/>
    </source>
</evidence>
<comment type="subcellular location">
    <subcellularLocation>
        <location evidence="1">Membrane</location>
        <topology evidence="1">Multi-pass membrane protein</topology>
    </subcellularLocation>
</comment>
<evidence type="ECO:0000256" key="3">
    <source>
        <dbReference type="ARBA" id="ARBA00022989"/>
    </source>
</evidence>
<comment type="caution">
    <text evidence="8">The sequence shown here is derived from an EMBL/GenBank/DDBJ whole genome shotgun (WGS) entry which is preliminary data.</text>
</comment>
<feature type="transmembrane region" description="Helical" evidence="6">
    <location>
        <begin position="138"/>
        <end position="168"/>
    </location>
</feature>
<dbReference type="VEuPathDB" id="FungiDB:AAP_02965"/>